<sequence>MHLFAVSLSLLFAVSTLAYEIVEPSGTKGWTNFGSNTISWNRVNTDAMTVTLILTNENRTALPQDQIVASLNGTLLTAQVYPPTGGWPMGSTFRINFVKDPQSPHTILAQTSEFDITRKDNMTLDASVDTPTTTPGGYSYLRTATSSAAAASGTSESDSSGAETTSSPASSNGALPVEFSNNGLAGLLVLLGAVLF</sequence>
<name>A0A284QZ71_ARMOS</name>
<proteinExistence type="predicted"/>
<dbReference type="OrthoDB" id="5316007at2759"/>
<feature type="compositionally biased region" description="Low complexity" evidence="2">
    <location>
        <begin position="149"/>
        <end position="167"/>
    </location>
</feature>
<protein>
    <recommendedName>
        <fullName evidence="4">Yeast cell wall synthesis Kre9/Knh1-like N-terminal domain-containing protein</fullName>
    </recommendedName>
</protein>
<keyword evidence="6" id="KW-1185">Reference proteome</keyword>
<evidence type="ECO:0000256" key="3">
    <source>
        <dbReference type="SAM" id="SignalP"/>
    </source>
</evidence>
<evidence type="ECO:0000313" key="5">
    <source>
        <dbReference type="EMBL" id="SJL01763.1"/>
    </source>
</evidence>
<evidence type="ECO:0000259" key="4">
    <source>
        <dbReference type="Pfam" id="PF10342"/>
    </source>
</evidence>
<dbReference type="OMA" id="SNTISWN"/>
<feature type="chain" id="PRO_5013284118" description="Yeast cell wall synthesis Kre9/Knh1-like N-terminal domain-containing protein" evidence="3">
    <location>
        <begin position="19"/>
        <end position="196"/>
    </location>
</feature>
<dbReference type="STRING" id="47428.A0A284QZ71"/>
<evidence type="ECO:0000313" key="6">
    <source>
        <dbReference type="Proteomes" id="UP000219338"/>
    </source>
</evidence>
<dbReference type="Pfam" id="PF10342">
    <property type="entry name" value="Kre9_KNH"/>
    <property type="match status" value="1"/>
</dbReference>
<dbReference type="PANTHER" id="PTHR35185">
    <property type="entry name" value="SERINE/THREONINE-RICH PROTEIN ADG2-RELATED"/>
    <property type="match status" value="1"/>
</dbReference>
<keyword evidence="1 3" id="KW-0732">Signal</keyword>
<dbReference type="InterPro" id="IPR052479">
    <property type="entry name" value="GPI-anchor_Adhesion_Reg"/>
</dbReference>
<dbReference type="Proteomes" id="UP000219338">
    <property type="component" value="Unassembled WGS sequence"/>
</dbReference>
<reference evidence="6" key="1">
    <citation type="journal article" date="2017" name="Nat. Ecol. Evol.">
        <title>Genome expansion and lineage-specific genetic innovations in the forest pathogenic fungi Armillaria.</title>
        <authorList>
            <person name="Sipos G."/>
            <person name="Prasanna A.N."/>
            <person name="Walter M.C."/>
            <person name="O'Connor E."/>
            <person name="Balint B."/>
            <person name="Krizsan K."/>
            <person name="Kiss B."/>
            <person name="Hess J."/>
            <person name="Varga T."/>
            <person name="Slot J."/>
            <person name="Riley R."/>
            <person name="Boka B."/>
            <person name="Rigling D."/>
            <person name="Barry K."/>
            <person name="Lee J."/>
            <person name="Mihaltcheva S."/>
            <person name="LaButti K."/>
            <person name="Lipzen A."/>
            <person name="Waldron R."/>
            <person name="Moloney N.M."/>
            <person name="Sperisen C."/>
            <person name="Kredics L."/>
            <person name="Vagvoelgyi C."/>
            <person name="Patrignani A."/>
            <person name="Fitzpatrick D."/>
            <person name="Nagy I."/>
            <person name="Doyle S."/>
            <person name="Anderson J.B."/>
            <person name="Grigoriev I.V."/>
            <person name="Gueldener U."/>
            <person name="Muensterkoetter M."/>
            <person name="Nagy L.G."/>
        </authorList>
    </citation>
    <scope>NUCLEOTIDE SEQUENCE [LARGE SCALE GENOMIC DNA]</scope>
    <source>
        <strain evidence="6">C18/9</strain>
    </source>
</reference>
<evidence type="ECO:0000256" key="2">
    <source>
        <dbReference type="SAM" id="MobiDB-lite"/>
    </source>
</evidence>
<feature type="region of interest" description="Disordered" evidence="2">
    <location>
        <begin position="149"/>
        <end position="172"/>
    </location>
</feature>
<feature type="domain" description="Yeast cell wall synthesis Kre9/Knh1-like N-terminal" evidence="4">
    <location>
        <begin position="24"/>
        <end position="116"/>
    </location>
</feature>
<evidence type="ECO:0000256" key="1">
    <source>
        <dbReference type="ARBA" id="ARBA00022729"/>
    </source>
</evidence>
<dbReference type="PANTHER" id="PTHR35185:SF1">
    <property type="entry name" value="UPF0619 GPI-ANCHORED MEMBRANE PROTEIN C1322.10"/>
    <property type="match status" value="1"/>
</dbReference>
<dbReference type="EMBL" id="FUEG01000003">
    <property type="protein sequence ID" value="SJL01763.1"/>
    <property type="molecule type" value="Genomic_DNA"/>
</dbReference>
<dbReference type="InterPro" id="IPR018466">
    <property type="entry name" value="Kre9/Knh1-like_N"/>
</dbReference>
<dbReference type="AlphaFoldDB" id="A0A284QZ71"/>
<organism evidence="5 6">
    <name type="scientific">Armillaria ostoyae</name>
    <name type="common">Armillaria root rot fungus</name>
    <dbReference type="NCBI Taxonomy" id="47428"/>
    <lineage>
        <taxon>Eukaryota</taxon>
        <taxon>Fungi</taxon>
        <taxon>Dikarya</taxon>
        <taxon>Basidiomycota</taxon>
        <taxon>Agaricomycotina</taxon>
        <taxon>Agaricomycetes</taxon>
        <taxon>Agaricomycetidae</taxon>
        <taxon>Agaricales</taxon>
        <taxon>Marasmiineae</taxon>
        <taxon>Physalacriaceae</taxon>
        <taxon>Armillaria</taxon>
    </lineage>
</organism>
<feature type="signal peptide" evidence="3">
    <location>
        <begin position="1"/>
        <end position="18"/>
    </location>
</feature>
<accession>A0A284QZ71</accession>
<gene>
    <name evidence="5" type="ORF">ARMOST_05086</name>
</gene>